<proteinExistence type="predicted"/>
<dbReference type="OrthoDB" id="4424523at2759"/>
<comment type="caution">
    <text evidence="2">The sequence shown here is derived from an EMBL/GenBank/DDBJ whole genome shotgun (WGS) entry which is preliminary data.</text>
</comment>
<protein>
    <submittedName>
        <fullName evidence="2">Uncharacterized protein</fullName>
    </submittedName>
</protein>
<keyword evidence="3" id="KW-1185">Reference proteome</keyword>
<dbReference type="AlphaFoldDB" id="A0A9N8KNG8"/>
<feature type="compositionally biased region" description="Acidic residues" evidence="1">
    <location>
        <begin position="153"/>
        <end position="167"/>
    </location>
</feature>
<evidence type="ECO:0000313" key="3">
    <source>
        <dbReference type="Proteomes" id="UP000745764"/>
    </source>
</evidence>
<reference evidence="2" key="1">
    <citation type="submission" date="2020-06" db="EMBL/GenBank/DDBJ databases">
        <authorList>
            <person name="Onetto C."/>
        </authorList>
    </citation>
    <scope>NUCLEOTIDE SEQUENCE</scope>
</reference>
<dbReference type="EMBL" id="CAINUL010000016">
    <property type="protein sequence ID" value="CAD0114069.1"/>
    <property type="molecule type" value="Genomic_DNA"/>
</dbReference>
<sequence>MAQGPETAALINAWEQTWWMDDQTKYENASPDMLREYHRTWLAALEPKDRRLDWPELSMFLVVDAEVLARVSGMDVVNQPLPLEQHPFVKVFDANGSSDSDSGNYPGWMKLSLTGIYHLYVKALGCRGMRELCVKYTEWSIRDALPEETYLIESDDSETLDSDDVPSDYEMGPGDPDDMAI</sequence>
<evidence type="ECO:0000256" key="1">
    <source>
        <dbReference type="SAM" id="MobiDB-lite"/>
    </source>
</evidence>
<gene>
    <name evidence="2" type="ORF">AWRI4620_LOCUS8324</name>
</gene>
<name>A0A9N8KNG8_9PEZI</name>
<evidence type="ECO:0000313" key="2">
    <source>
        <dbReference type="EMBL" id="CAD0114069.1"/>
    </source>
</evidence>
<accession>A0A9N8KNG8</accession>
<organism evidence="2 3">
    <name type="scientific">Aureobasidium uvarum</name>
    <dbReference type="NCBI Taxonomy" id="2773716"/>
    <lineage>
        <taxon>Eukaryota</taxon>
        <taxon>Fungi</taxon>
        <taxon>Dikarya</taxon>
        <taxon>Ascomycota</taxon>
        <taxon>Pezizomycotina</taxon>
        <taxon>Dothideomycetes</taxon>
        <taxon>Dothideomycetidae</taxon>
        <taxon>Dothideales</taxon>
        <taxon>Saccotheciaceae</taxon>
        <taxon>Aureobasidium</taxon>
    </lineage>
</organism>
<feature type="region of interest" description="Disordered" evidence="1">
    <location>
        <begin position="152"/>
        <end position="181"/>
    </location>
</feature>
<dbReference type="Proteomes" id="UP000745764">
    <property type="component" value="Unassembled WGS sequence"/>
</dbReference>